<protein>
    <recommendedName>
        <fullName evidence="3">Hemoglobin-like flavoprotein</fullName>
    </recommendedName>
</protein>
<dbReference type="GO" id="GO:0020037">
    <property type="term" value="F:heme binding"/>
    <property type="evidence" value="ECO:0007669"/>
    <property type="project" value="InterPro"/>
</dbReference>
<evidence type="ECO:0000313" key="2">
    <source>
        <dbReference type="Proteomes" id="UP000192472"/>
    </source>
</evidence>
<gene>
    <name evidence="1" type="ORF">SAMN04488029_1225</name>
</gene>
<reference evidence="1 2" key="1">
    <citation type="submission" date="2017-04" db="EMBL/GenBank/DDBJ databases">
        <authorList>
            <person name="Afonso C.L."/>
            <person name="Miller P.J."/>
            <person name="Scott M.A."/>
            <person name="Spackman E."/>
            <person name="Goraichik I."/>
            <person name="Dimitrov K.M."/>
            <person name="Suarez D.L."/>
            <person name="Swayne D.E."/>
        </authorList>
    </citation>
    <scope>NUCLEOTIDE SEQUENCE [LARGE SCALE GENOMIC DNA]</scope>
    <source>
        <strain evidence="1 2">DSM 26133</strain>
    </source>
</reference>
<name>A0A1W2G854_REIFA</name>
<keyword evidence="2" id="KW-1185">Reference proteome</keyword>
<dbReference type="AlphaFoldDB" id="A0A1W2G854"/>
<sequence length="150" mass="17429">MKELTSREIQVLKKSWKDMAPRLHEMTACFYNNLYSIDRALVPSFSDQLAMYKQADKALYSIGFLIASLENLLIANAGIRKIFSEYGATHKKIKLSDSSKVIKAFILAAKSTLRDEWSNETSICWYRLFTILLELLNNRMTYTRPEHLRI</sequence>
<dbReference type="RefSeq" id="WP_084371504.1">
    <property type="nucleotide sequence ID" value="NZ_FWYF01000001.1"/>
</dbReference>
<dbReference type="EMBL" id="FWYF01000001">
    <property type="protein sequence ID" value="SMD32865.1"/>
    <property type="molecule type" value="Genomic_DNA"/>
</dbReference>
<organism evidence="1 2">
    <name type="scientific">Reichenbachiella faecimaris</name>
    <dbReference type="NCBI Taxonomy" id="692418"/>
    <lineage>
        <taxon>Bacteria</taxon>
        <taxon>Pseudomonadati</taxon>
        <taxon>Bacteroidota</taxon>
        <taxon>Cytophagia</taxon>
        <taxon>Cytophagales</taxon>
        <taxon>Reichenbachiellaceae</taxon>
        <taxon>Reichenbachiella</taxon>
    </lineage>
</organism>
<dbReference type="InterPro" id="IPR012292">
    <property type="entry name" value="Globin/Proto"/>
</dbReference>
<proteinExistence type="predicted"/>
<dbReference type="SUPFAM" id="SSF46458">
    <property type="entry name" value="Globin-like"/>
    <property type="match status" value="1"/>
</dbReference>
<dbReference type="Gene3D" id="1.10.490.10">
    <property type="entry name" value="Globins"/>
    <property type="match status" value="1"/>
</dbReference>
<evidence type="ECO:0008006" key="3">
    <source>
        <dbReference type="Google" id="ProtNLM"/>
    </source>
</evidence>
<dbReference type="GO" id="GO:0019825">
    <property type="term" value="F:oxygen binding"/>
    <property type="evidence" value="ECO:0007669"/>
    <property type="project" value="InterPro"/>
</dbReference>
<evidence type="ECO:0000313" key="1">
    <source>
        <dbReference type="EMBL" id="SMD32865.1"/>
    </source>
</evidence>
<dbReference type="OrthoDB" id="3213438at2"/>
<dbReference type="InterPro" id="IPR009050">
    <property type="entry name" value="Globin-like_sf"/>
</dbReference>
<accession>A0A1W2G854</accession>
<dbReference type="Proteomes" id="UP000192472">
    <property type="component" value="Unassembled WGS sequence"/>
</dbReference>
<dbReference type="STRING" id="692418.SAMN04488029_1225"/>